<evidence type="ECO:0000313" key="3">
    <source>
        <dbReference type="EMBL" id="RLJ67922.1"/>
    </source>
</evidence>
<dbReference type="CDD" id="cd09159">
    <property type="entry name" value="PLDc_ybhO_like_2"/>
    <property type="match status" value="1"/>
</dbReference>
<gene>
    <name evidence="1" type="primary">clsB</name>
    <name evidence="3" type="ORF">DFR35_0475</name>
</gene>
<keyword evidence="4" id="KW-1185">Reference proteome</keyword>
<name>A0A497XJ17_9PROT</name>
<dbReference type="CDD" id="cd09110">
    <property type="entry name" value="PLDc_CLS_1"/>
    <property type="match status" value="1"/>
</dbReference>
<comment type="catalytic activity">
    <reaction evidence="1">
        <text>2 a 1,2-diacyl-sn-glycero-3-phospho-(1'-sn-glycerol) = a cardiolipin + glycerol</text>
        <dbReference type="Rhea" id="RHEA:31451"/>
        <dbReference type="ChEBI" id="CHEBI:17754"/>
        <dbReference type="ChEBI" id="CHEBI:62237"/>
        <dbReference type="ChEBI" id="CHEBI:64716"/>
    </reaction>
</comment>
<proteinExistence type="inferred from homology"/>
<dbReference type="SUPFAM" id="SSF56024">
    <property type="entry name" value="Phospholipase D/nuclease"/>
    <property type="match status" value="2"/>
</dbReference>
<dbReference type="InterPro" id="IPR025202">
    <property type="entry name" value="PLD-like_dom"/>
</dbReference>
<dbReference type="PROSITE" id="PS50035">
    <property type="entry name" value="PLD"/>
    <property type="match status" value="2"/>
</dbReference>
<dbReference type="PANTHER" id="PTHR21248:SF22">
    <property type="entry name" value="PHOSPHOLIPASE D"/>
    <property type="match status" value="1"/>
</dbReference>
<feature type="active site" evidence="1">
    <location>
        <position position="115"/>
    </location>
</feature>
<dbReference type="HAMAP" id="MF_01917">
    <property type="entry name" value="Cardiolipin_synth_ClsB"/>
    <property type="match status" value="1"/>
</dbReference>
<evidence type="ECO:0000313" key="4">
    <source>
        <dbReference type="Proteomes" id="UP000268908"/>
    </source>
</evidence>
<dbReference type="GO" id="GO:0032049">
    <property type="term" value="P:cardiolipin biosynthetic process"/>
    <property type="evidence" value="ECO:0007669"/>
    <property type="project" value="InterPro"/>
</dbReference>
<accession>A0A497XJ17</accession>
<feature type="active site" evidence="1">
    <location>
        <position position="296"/>
    </location>
</feature>
<feature type="active site" evidence="1">
    <location>
        <position position="120"/>
    </location>
</feature>
<reference evidence="3 4" key="1">
    <citation type="submission" date="2018-10" db="EMBL/GenBank/DDBJ databases">
        <title>Genomic Encyclopedia of Type Strains, Phase IV (KMG-IV): sequencing the most valuable type-strain genomes for metagenomic binning, comparative biology and taxonomic classification.</title>
        <authorList>
            <person name="Goeker M."/>
        </authorList>
    </citation>
    <scope>NUCLEOTIDE SEQUENCE [LARGE SCALE GENOMIC DNA]</scope>
    <source>
        <strain evidence="3 4">DSM 26916</strain>
    </source>
</reference>
<keyword evidence="1" id="KW-1003">Cell membrane</keyword>
<feature type="active site" evidence="1">
    <location>
        <position position="303"/>
    </location>
</feature>
<comment type="similarity">
    <text evidence="1">Belongs to the phospholipase D family. Cardiolipin synthase subfamily. ClsB sub-subfamily.</text>
</comment>
<keyword evidence="1" id="KW-0443">Lipid metabolism</keyword>
<feature type="domain" description="PLD phosphodiesterase" evidence="2">
    <location>
        <begin position="108"/>
        <end position="135"/>
    </location>
</feature>
<dbReference type="Gene3D" id="3.30.870.10">
    <property type="entry name" value="Endonuclease Chain A"/>
    <property type="match status" value="2"/>
</dbReference>
<evidence type="ECO:0000256" key="1">
    <source>
        <dbReference type="HAMAP-Rule" id="MF_01917"/>
    </source>
</evidence>
<feature type="active site" evidence="1">
    <location>
        <position position="113"/>
    </location>
</feature>
<comment type="caution">
    <text evidence="3">The sequence shown here is derived from an EMBL/GenBank/DDBJ whole genome shotgun (WGS) entry which is preliminary data.</text>
</comment>
<dbReference type="GO" id="GO:0005886">
    <property type="term" value="C:plasma membrane"/>
    <property type="evidence" value="ECO:0007669"/>
    <property type="project" value="UniProtKB-SubCell"/>
</dbReference>
<dbReference type="EMBL" id="RCCI01000004">
    <property type="protein sequence ID" value="RLJ67922.1"/>
    <property type="molecule type" value="Genomic_DNA"/>
</dbReference>
<keyword evidence="1" id="KW-0444">Lipid biosynthesis</keyword>
<sequence>MKPRFAAGNRVELLETGAEYFPALIAAIDAAATEVHLQTYIFANDATGRAVSAALAQASRRGVAVRVLVDGFGAREFPTAFGAELERAGVEVLVYRAEIAPLRLRRHRLRRLHRKVAVIDGRVGFVGGINIIDDWDMGTTPEQIPPRYDYAVRIEGPLLAAIHASTRQIWQLVRWARLRRRLLDPPHRAPDDTPRGGIRAAFVVRDNLRHRRDIEEAYLDAIAGARQEVLLASAYFLPGRRFRHALAGAAKRGVQVTVLLQGRVEYRLLHHATQALYGALFGSGIRIFEYHKSFLHAKVAVIDCCWSTVGSSNIDPFSLLMAREANVVVADAAFGAALRASLQGAMDAGAREVRHEDWRAAPLPMRVARWLAYGVVRLAMGIVGYGRKDYSG</sequence>
<protein>
    <recommendedName>
        <fullName evidence="1">Cardiolipin synthase B</fullName>
        <shortName evidence="1">CL synthase</shortName>
        <ecNumber evidence="1">2.7.8.-</ecNumber>
    </recommendedName>
</protein>
<dbReference type="AlphaFoldDB" id="A0A497XJ17"/>
<dbReference type="EC" id="2.7.8.-" evidence="1"/>
<feature type="active site" evidence="1">
    <location>
        <position position="298"/>
    </location>
</feature>
<dbReference type="NCBIfam" id="NF008427">
    <property type="entry name" value="PRK11263.1"/>
    <property type="match status" value="1"/>
</dbReference>
<keyword evidence="1" id="KW-0808">Transferase</keyword>
<dbReference type="OrthoDB" id="9762009at2"/>
<dbReference type="RefSeq" id="WP_121239869.1">
    <property type="nucleotide sequence ID" value="NZ_BHVV01000001.1"/>
</dbReference>
<dbReference type="InterPro" id="IPR030872">
    <property type="entry name" value="Cardiolipin_synth_ClsB"/>
</dbReference>
<organism evidence="3 4">
    <name type="scientific">Sulfurisoma sediminicola</name>
    <dbReference type="NCBI Taxonomy" id="1381557"/>
    <lineage>
        <taxon>Bacteria</taxon>
        <taxon>Pseudomonadati</taxon>
        <taxon>Pseudomonadota</taxon>
        <taxon>Betaproteobacteria</taxon>
        <taxon>Nitrosomonadales</taxon>
        <taxon>Sterolibacteriaceae</taxon>
        <taxon>Sulfurisoma</taxon>
    </lineage>
</organism>
<keyword evidence="1" id="KW-1208">Phospholipid metabolism</keyword>
<dbReference type="GO" id="GO:0008808">
    <property type="term" value="F:cardiolipin synthase activity"/>
    <property type="evidence" value="ECO:0007669"/>
    <property type="project" value="InterPro"/>
</dbReference>
<comment type="function">
    <text evidence="1">Catalyzes the phosphatidyl group transfer from one phosphatidylglycerol molecule to another to form cardiolipin (CL) (diphosphatidylglycerol) and glycerol.</text>
</comment>
<dbReference type="SMART" id="SM00155">
    <property type="entry name" value="PLDc"/>
    <property type="match status" value="2"/>
</dbReference>
<feature type="domain" description="PLD phosphodiesterase" evidence="2">
    <location>
        <begin position="291"/>
        <end position="318"/>
    </location>
</feature>
<dbReference type="InterPro" id="IPR001736">
    <property type="entry name" value="PLipase_D/transphosphatidylase"/>
</dbReference>
<keyword evidence="1" id="KW-0594">Phospholipid biosynthesis</keyword>
<evidence type="ECO:0000259" key="2">
    <source>
        <dbReference type="PROSITE" id="PS50035"/>
    </source>
</evidence>
<dbReference type="Pfam" id="PF13091">
    <property type="entry name" value="PLDc_2"/>
    <property type="match status" value="2"/>
</dbReference>
<dbReference type="Proteomes" id="UP000268908">
    <property type="component" value="Unassembled WGS sequence"/>
</dbReference>
<keyword evidence="1" id="KW-0472">Membrane</keyword>
<comment type="subcellular location">
    <subcellularLocation>
        <location evidence="1">Cell membrane</location>
        <topology evidence="1">Peripheral membrane protein</topology>
    </subcellularLocation>
</comment>
<dbReference type="PANTHER" id="PTHR21248">
    <property type="entry name" value="CARDIOLIPIN SYNTHASE"/>
    <property type="match status" value="1"/>
</dbReference>